<dbReference type="KEGG" id="mts:MTES_0662"/>
<keyword evidence="2" id="KW-0560">Oxidoreductase</keyword>
<protein>
    <submittedName>
        <fullName evidence="3">Dehydrogenase with different specificities</fullName>
    </submittedName>
</protein>
<dbReference type="STRING" id="979556.MTES_0662"/>
<dbReference type="PRINTS" id="PR00080">
    <property type="entry name" value="SDRFAMILY"/>
</dbReference>
<proteinExistence type="inferred from homology"/>
<sequence length="318" mass="31968">MPATPNAPRCNAVEEPAVVESVMANPSGSGSERAAAPVAAILLRSRAPDLTAGEGACCVRAGTDAARRRREQDGGMDLHLTARRALVTGAAGGIGRAAVRALAAEGARTGGVDLDPRVREVGAPGVVADLTDADAAAAAVDACAREVGGLDVLVLAAGISGPVGTPLAETSVADWERVFAVNVTGAFLALRAALPWLRRSDAASVVIVASDSALVATPGMVPYGASKAALLQLARAAAVELAPEGIRVNAVCPSIVDTPMSRGDLGMPSGFADAEYPVQTPAEVADQIVLLASPRLRPVSAATWVSDFGVSARSGFPA</sequence>
<evidence type="ECO:0000256" key="2">
    <source>
        <dbReference type="ARBA" id="ARBA00023002"/>
    </source>
</evidence>
<comment type="similarity">
    <text evidence="1">Belongs to the short-chain dehydrogenases/reductases (SDR) family.</text>
</comment>
<organism evidence="3 4">
    <name type="scientific">Microbacterium testaceum (strain StLB037)</name>
    <dbReference type="NCBI Taxonomy" id="979556"/>
    <lineage>
        <taxon>Bacteria</taxon>
        <taxon>Bacillati</taxon>
        <taxon>Actinomycetota</taxon>
        <taxon>Actinomycetes</taxon>
        <taxon>Micrococcales</taxon>
        <taxon>Microbacteriaceae</taxon>
        <taxon>Microbacterium</taxon>
    </lineage>
</organism>
<dbReference type="Pfam" id="PF13561">
    <property type="entry name" value="adh_short_C2"/>
    <property type="match status" value="1"/>
</dbReference>
<dbReference type="HOGENOM" id="CLU_010194_1_2_11"/>
<dbReference type="PROSITE" id="PS00061">
    <property type="entry name" value="ADH_SHORT"/>
    <property type="match status" value="1"/>
</dbReference>
<dbReference type="PRINTS" id="PR00081">
    <property type="entry name" value="GDHRDH"/>
</dbReference>
<dbReference type="EMBL" id="AP012052">
    <property type="protein sequence ID" value="BAJ73626.1"/>
    <property type="molecule type" value="Genomic_DNA"/>
</dbReference>
<dbReference type="SUPFAM" id="SSF51735">
    <property type="entry name" value="NAD(P)-binding Rossmann-fold domains"/>
    <property type="match status" value="1"/>
</dbReference>
<dbReference type="InterPro" id="IPR020904">
    <property type="entry name" value="Sc_DH/Rdtase_CS"/>
</dbReference>
<dbReference type="PANTHER" id="PTHR43669">
    <property type="entry name" value="5-KETO-D-GLUCONATE 5-REDUCTASE"/>
    <property type="match status" value="1"/>
</dbReference>
<evidence type="ECO:0000256" key="1">
    <source>
        <dbReference type="ARBA" id="ARBA00006484"/>
    </source>
</evidence>
<evidence type="ECO:0000313" key="3">
    <source>
        <dbReference type="EMBL" id="BAJ73626.1"/>
    </source>
</evidence>
<dbReference type="InterPro" id="IPR036291">
    <property type="entry name" value="NAD(P)-bd_dom_sf"/>
</dbReference>
<reference key="2">
    <citation type="submission" date="2011-02" db="EMBL/GenBank/DDBJ databases">
        <title>Genome sequence of Microbacterium testaceum StLB037.</title>
        <authorList>
            <person name="Morohoshi T."/>
            <person name="Wang W.Z."/>
            <person name="Someya N."/>
            <person name="Ikeda T."/>
        </authorList>
    </citation>
    <scope>NUCLEOTIDE SEQUENCE</scope>
    <source>
        <strain>StLB037</strain>
    </source>
</reference>
<accession>E8NCY7</accession>
<dbReference type="CDD" id="cd05233">
    <property type="entry name" value="SDR_c"/>
    <property type="match status" value="1"/>
</dbReference>
<gene>
    <name evidence="3" type="ordered locus">MTES_0662</name>
</gene>
<dbReference type="Proteomes" id="UP000008975">
    <property type="component" value="Chromosome"/>
</dbReference>
<dbReference type="InterPro" id="IPR002347">
    <property type="entry name" value="SDR_fam"/>
</dbReference>
<dbReference type="FunFam" id="3.40.50.720:FF:000084">
    <property type="entry name" value="Short-chain dehydrogenase reductase"/>
    <property type="match status" value="1"/>
</dbReference>
<dbReference type="GO" id="GO:0016491">
    <property type="term" value="F:oxidoreductase activity"/>
    <property type="evidence" value="ECO:0007669"/>
    <property type="project" value="UniProtKB-KW"/>
</dbReference>
<name>E8NCY7_MICTS</name>
<dbReference type="AlphaFoldDB" id="E8NCY7"/>
<evidence type="ECO:0000313" key="4">
    <source>
        <dbReference type="Proteomes" id="UP000008975"/>
    </source>
</evidence>
<dbReference type="Gene3D" id="3.40.50.720">
    <property type="entry name" value="NAD(P)-binding Rossmann-like Domain"/>
    <property type="match status" value="1"/>
</dbReference>
<reference evidence="3 4" key="1">
    <citation type="journal article" date="2011" name="J. Bacteriol.">
        <title>Genome sequence of Microbacterium testaceum StLB037, an N-acylhomoserine lactone-degrading bacterium isolated from potato leaves.</title>
        <authorList>
            <person name="Morohoshi T."/>
            <person name="Wang W.-Z."/>
            <person name="Someya N."/>
            <person name="Ikeda T."/>
        </authorList>
    </citation>
    <scope>NUCLEOTIDE SEQUENCE [LARGE SCALE GENOMIC DNA]</scope>
    <source>
        <strain evidence="3 4">StLB037</strain>
    </source>
</reference>
<dbReference type="PANTHER" id="PTHR43669:SF8">
    <property type="entry name" value="SHORT-CHAIN TYPE DEHYDROGENASE_REDUCTASE-RELATED"/>
    <property type="match status" value="1"/>
</dbReference>
<dbReference type="eggNOG" id="COG1028">
    <property type="taxonomic scope" value="Bacteria"/>
</dbReference>